<evidence type="ECO:0000259" key="2">
    <source>
        <dbReference type="Pfam" id="PF25213"/>
    </source>
</evidence>
<dbReference type="RefSeq" id="WP_089824100.1">
    <property type="nucleotide sequence ID" value="NZ_FODV01000005.1"/>
</dbReference>
<name>A0A1H8SGM8_9EURY</name>
<proteinExistence type="predicted"/>
<gene>
    <name evidence="3" type="ORF">SAMN04487948_10578</name>
</gene>
<evidence type="ECO:0000313" key="4">
    <source>
        <dbReference type="Proteomes" id="UP000199126"/>
    </source>
</evidence>
<evidence type="ECO:0000313" key="3">
    <source>
        <dbReference type="EMBL" id="SEO77821.1"/>
    </source>
</evidence>
<dbReference type="InterPro" id="IPR057527">
    <property type="entry name" value="HVO_A0261-like_N"/>
</dbReference>
<dbReference type="OrthoDB" id="11410at2157"/>
<dbReference type="Gene3D" id="1.10.10.10">
    <property type="entry name" value="Winged helix-like DNA-binding domain superfamily/Winged helix DNA-binding domain"/>
    <property type="match status" value="1"/>
</dbReference>
<dbReference type="Pfam" id="PF25213">
    <property type="entry name" value="HVO_A0261_N"/>
    <property type="match status" value="1"/>
</dbReference>
<dbReference type="InterPro" id="IPR036390">
    <property type="entry name" value="WH_DNA-bd_sf"/>
</dbReference>
<protein>
    <submittedName>
        <fullName evidence="3">IclR helix-turn-helix domain-containing protein</fullName>
    </submittedName>
</protein>
<organism evidence="3 4">
    <name type="scientific">Halogranum amylolyticum</name>
    <dbReference type="NCBI Taxonomy" id="660520"/>
    <lineage>
        <taxon>Archaea</taxon>
        <taxon>Methanobacteriati</taxon>
        <taxon>Methanobacteriota</taxon>
        <taxon>Stenosarchaea group</taxon>
        <taxon>Halobacteria</taxon>
        <taxon>Halobacteriales</taxon>
        <taxon>Haloferacaceae</taxon>
    </lineage>
</organism>
<dbReference type="EMBL" id="FODV01000005">
    <property type="protein sequence ID" value="SEO77821.1"/>
    <property type="molecule type" value="Genomic_DNA"/>
</dbReference>
<dbReference type="InterPro" id="IPR036388">
    <property type="entry name" value="WH-like_DNA-bd_sf"/>
</dbReference>
<keyword evidence="4" id="KW-1185">Reference proteome</keyword>
<dbReference type="InterPro" id="IPR013561">
    <property type="entry name" value="FilR1_middle_dom"/>
</dbReference>
<feature type="domain" description="HVO-A0261-like N-terminal" evidence="2">
    <location>
        <begin position="14"/>
        <end position="97"/>
    </location>
</feature>
<dbReference type="AlphaFoldDB" id="A0A1H8SGM8"/>
<feature type="domain" description="Methanogenesis regulatory protein FilR1 middle" evidence="1">
    <location>
        <begin position="138"/>
        <end position="260"/>
    </location>
</feature>
<dbReference type="Proteomes" id="UP000199126">
    <property type="component" value="Unassembled WGS sequence"/>
</dbReference>
<evidence type="ECO:0000259" key="1">
    <source>
        <dbReference type="Pfam" id="PF08350"/>
    </source>
</evidence>
<dbReference type="SUPFAM" id="SSF46785">
    <property type="entry name" value="Winged helix' DNA-binding domain"/>
    <property type="match status" value="1"/>
</dbReference>
<sequence length="282" mass="31386">MLEDATNHPDDALEDMAHLSRSANRLQLLKVIATGSYTPRILSESTDIPRSTLRRILTEMVERGWAERTADGEYVATRSGKYVSVETERYVRALDAIRTLGEAVSWLPEEELTIGLHHFSDATVRRPEPNAVGAGDTRLIDLFRVSDVFSCLVNTAPTVGLEQAMVESVVDGDLQTKHVITADELDVLRQDTDRSTRWKKYVGAGANLYCYDGSIPCILFIFDETVLIGNRRLESIAFVETENEVVRSWGHDLIEAYRKRSESLDTAAFDTDSAGLSGSEPC</sequence>
<reference evidence="4" key="1">
    <citation type="submission" date="2016-10" db="EMBL/GenBank/DDBJ databases">
        <authorList>
            <person name="Varghese N."/>
            <person name="Submissions S."/>
        </authorList>
    </citation>
    <scope>NUCLEOTIDE SEQUENCE [LARGE SCALE GENOMIC DNA]</scope>
    <source>
        <strain evidence="4">CGMCC 1.10121</strain>
    </source>
</reference>
<accession>A0A1H8SGM8</accession>
<dbReference type="Pfam" id="PF08350">
    <property type="entry name" value="FilR1_middle"/>
    <property type="match status" value="1"/>
</dbReference>